<keyword evidence="1" id="KW-0812">Transmembrane</keyword>
<evidence type="ECO:0000313" key="2">
    <source>
        <dbReference type="EMBL" id="PBK99032.1"/>
    </source>
</evidence>
<keyword evidence="1" id="KW-0472">Membrane</keyword>
<accession>A0A2H3E5P4</accession>
<dbReference type="EMBL" id="KZ293647">
    <property type="protein sequence ID" value="PBK99032.1"/>
    <property type="molecule type" value="Genomic_DNA"/>
</dbReference>
<feature type="transmembrane region" description="Helical" evidence="1">
    <location>
        <begin position="63"/>
        <end position="90"/>
    </location>
</feature>
<evidence type="ECO:0008006" key="4">
    <source>
        <dbReference type="Google" id="ProtNLM"/>
    </source>
</evidence>
<feature type="transmembrane region" description="Helical" evidence="1">
    <location>
        <begin position="141"/>
        <end position="157"/>
    </location>
</feature>
<evidence type="ECO:0000313" key="3">
    <source>
        <dbReference type="Proteomes" id="UP000217790"/>
    </source>
</evidence>
<reference evidence="3" key="1">
    <citation type="journal article" date="2017" name="Nat. Ecol. Evol.">
        <title>Genome expansion and lineage-specific genetic innovations in the forest pathogenic fungi Armillaria.</title>
        <authorList>
            <person name="Sipos G."/>
            <person name="Prasanna A.N."/>
            <person name="Walter M.C."/>
            <person name="O'Connor E."/>
            <person name="Balint B."/>
            <person name="Krizsan K."/>
            <person name="Kiss B."/>
            <person name="Hess J."/>
            <person name="Varga T."/>
            <person name="Slot J."/>
            <person name="Riley R."/>
            <person name="Boka B."/>
            <person name="Rigling D."/>
            <person name="Barry K."/>
            <person name="Lee J."/>
            <person name="Mihaltcheva S."/>
            <person name="LaButti K."/>
            <person name="Lipzen A."/>
            <person name="Waldron R."/>
            <person name="Moloney N.M."/>
            <person name="Sperisen C."/>
            <person name="Kredics L."/>
            <person name="Vagvoelgyi C."/>
            <person name="Patrignani A."/>
            <person name="Fitzpatrick D."/>
            <person name="Nagy I."/>
            <person name="Doyle S."/>
            <person name="Anderson J.B."/>
            <person name="Grigoriev I.V."/>
            <person name="Gueldener U."/>
            <person name="Muensterkoetter M."/>
            <person name="Nagy L.G."/>
        </authorList>
    </citation>
    <scope>NUCLEOTIDE SEQUENCE [LARGE SCALE GENOMIC DNA]</scope>
    <source>
        <strain evidence="3">Ar21-2</strain>
    </source>
</reference>
<sequence>MAAQTDIPSDLTDDSKAFVFQVSNAGLNSLILYALLYGIYTGILAVSLWNISINKCWPIRRAIIIIIILLHVLITINFAASWSIICFAFIKNGHNFWTTFLILEDNTLATYWVTEIAASISTILTDSYIIWCCWMVWGQHWLVVLLPILSLVSAIVSRTVHMYYNTVPDAPIDSVSLMLYISFILATTLSCTILIIYRIVAVVGVRHGPAGRLGVFRHFIEVLVESSALYSICLILELAFIIRNDFRVYYLDAIASMAKVCP</sequence>
<evidence type="ECO:0000256" key="1">
    <source>
        <dbReference type="SAM" id="Phobius"/>
    </source>
</evidence>
<feature type="transmembrane region" description="Helical" evidence="1">
    <location>
        <begin position="110"/>
        <end position="134"/>
    </location>
</feature>
<dbReference type="AlphaFoldDB" id="A0A2H3E5P4"/>
<dbReference type="Proteomes" id="UP000217790">
    <property type="component" value="Unassembled WGS sequence"/>
</dbReference>
<organism evidence="2 3">
    <name type="scientific">Armillaria gallica</name>
    <name type="common">Bulbous honey fungus</name>
    <name type="synonym">Armillaria bulbosa</name>
    <dbReference type="NCBI Taxonomy" id="47427"/>
    <lineage>
        <taxon>Eukaryota</taxon>
        <taxon>Fungi</taxon>
        <taxon>Dikarya</taxon>
        <taxon>Basidiomycota</taxon>
        <taxon>Agaricomycotina</taxon>
        <taxon>Agaricomycetes</taxon>
        <taxon>Agaricomycetidae</taxon>
        <taxon>Agaricales</taxon>
        <taxon>Marasmiineae</taxon>
        <taxon>Physalacriaceae</taxon>
        <taxon>Armillaria</taxon>
    </lineage>
</organism>
<name>A0A2H3E5P4_ARMGA</name>
<keyword evidence="3" id="KW-1185">Reference proteome</keyword>
<feature type="transmembrane region" description="Helical" evidence="1">
    <location>
        <begin position="30"/>
        <end position="51"/>
    </location>
</feature>
<gene>
    <name evidence="2" type="ORF">ARMGADRAFT_486679</name>
</gene>
<keyword evidence="1" id="KW-1133">Transmembrane helix</keyword>
<dbReference type="InParanoid" id="A0A2H3E5P4"/>
<dbReference type="OrthoDB" id="3265004at2759"/>
<protein>
    <recommendedName>
        <fullName evidence="4">Integral membrane protein</fullName>
    </recommendedName>
</protein>
<feature type="transmembrane region" description="Helical" evidence="1">
    <location>
        <begin position="177"/>
        <end position="201"/>
    </location>
</feature>
<proteinExistence type="predicted"/>
<feature type="transmembrane region" description="Helical" evidence="1">
    <location>
        <begin position="222"/>
        <end position="242"/>
    </location>
</feature>